<proteinExistence type="predicted"/>
<keyword evidence="2" id="KW-1185">Reference proteome</keyword>
<evidence type="ECO:0000313" key="2">
    <source>
        <dbReference type="Proteomes" id="UP001153332"/>
    </source>
</evidence>
<organism evidence="1 2">
    <name type="scientific">Lasiodiplodia mahajangana</name>
    <dbReference type="NCBI Taxonomy" id="1108764"/>
    <lineage>
        <taxon>Eukaryota</taxon>
        <taxon>Fungi</taxon>
        <taxon>Dikarya</taxon>
        <taxon>Ascomycota</taxon>
        <taxon>Pezizomycotina</taxon>
        <taxon>Dothideomycetes</taxon>
        <taxon>Dothideomycetes incertae sedis</taxon>
        <taxon>Botryosphaeriales</taxon>
        <taxon>Botryosphaeriaceae</taxon>
        <taxon>Lasiodiplodia</taxon>
    </lineage>
</organism>
<comment type="caution">
    <text evidence="1">The sequence shown here is derived from an EMBL/GenBank/DDBJ whole genome shotgun (WGS) entry which is preliminary data.</text>
</comment>
<dbReference type="Proteomes" id="UP001153332">
    <property type="component" value="Unassembled WGS sequence"/>
</dbReference>
<protein>
    <submittedName>
        <fullName evidence="1">Uncharacterized protein</fullName>
    </submittedName>
</protein>
<evidence type="ECO:0000313" key="1">
    <source>
        <dbReference type="EMBL" id="KAJ8126068.1"/>
    </source>
</evidence>
<gene>
    <name evidence="1" type="ORF">O1611_g7569</name>
</gene>
<sequence length="801" mass="89154">MATTQLPATRSRDEEKDVFPVDLLPESCTPIFLGRDDILSDIDSHLQPAKQPKDKLAIYAMCGVEGIGKTEIAREYAHRNKDKFDAILWVESESKESLSAGFTRIAVELCLPGADLNADPAHNLALVHRWLKDTSSSWLLILDNFSPYPAAKYLPTEAHGSVIATMRDFDLTEESATKFNIRCKTVHKLDSNTAENLFLKLLTTSVEAPGAAIEQLPEPDRKAIQFLLWKIDGLTLGIHYMAAMIEIESQNPQHITCHGGVEPIYTENRHGVVTATFRAKKTEFAGRYVQPLNRKLRQRRRFNDHSIITLGSISLTSLRVFSSSAFILLGILSCVQPDGIPKTLFPPPGTSTLKSDLAFCTDAVEFNKAVAVLETAGLIEVNVHSFSLHRLVQFAFMVQLNSKDCQKIIDSTSSLLQLALPREGDEHLCGEWPKWQKYVKHCAALAFWFKQFTAAGKKVASSPAFVSSILSCGWFLIESGSELDACRLFHDALDAHGSKSDMGEGDLLNGLGMAYFGLNKLSESREYLTKSQSIRESLLEPNSLYLAATFQNMGNLDSAEGKFQSAISNFEKSLSIRETYSKDFPVGTADPDSQRARAERIHQTATATTYLSKARAHLGAKEYELADSSLNTSRSLSEKWQQRENTLELATTYLSGNLQLAIGDYSGAIALYEDALKQIDWIALRNTPRTALEVSCYYKLGTAQFRSCSFEDARNSLSTGLEIATAREDWLGHRARLLWRNAQVIKRQCPDPGEAPWNGPLNFPDSKQIMSDADKIRRQLQGTDYRYKAQKEVLYCDGAAT</sequence>
<name>A0ACC2JFR9_9PEZI</name>
<accession>A0ACC2JFR9</accession>
<dbReference type="EMBL" id="JAPUUL010002041">
    <property type="protein sequence ID" value="KAJ8126068.1"/>
    <property type="molecule type" value="Genomic_DNA"/>
</dbReference>
<reference evidence="1" key="1">
    <citation type="submission" date="2022-12" db="EMBL/GenBank/DDBJ databases">
        <title>Genome Sequence of Lasiodiplodia mahajangana.</title>
        <authorList>
            <person name="Buettner E."/>
        </authorList>
    </citation>
    <scope>NUCLEOTIDE SEQUENCE</scope>
    <source>
        <strain evidence="1">VT137</strain>
    </source>
</reference>